<dbReference type="CDD" id="cd01012">
    <property type="entry name" value="YcaC_related"/>
    <property type="match status" value="1"/>
</dbReference>
<dbReference type="InterPro" id="IPR000868">
    <property type="entry name" value="Isochorismatase-like_dom"/>
</dbReference>
<feature type="domain" description="Isochorismatase-like" evidence="1">
    <location>
        <begin position="13"/>
        <end position="162"/>
    </location>
</feature>
<sequence length="185" mass="20088">MKHHPSLLQRDQAALLIIDVQERLVTAMANRAGVEQAIGLLQQGLNLLQVPTLLTEQYPKGLGPTLASIRQAAGGADCIEKTTFSCCGEQSFWPALEALQRRQIIVTGMETHVCVLQTVLDLLQAGYQVHVPISATCSRSDANRDNALRRMEQAGAILTNVESVLFELLRAAGSAEFKAISKLIV</sequence>
<dbReference type="RefSeq" id="WP_092075295.1">
    <property type="nucleotide sequence ID" value="NZ_FNAQ01000001.1"/>
</dbReference>
<dbReference type="SUPFAM" id="SSF52499">
    <property type="entry name" value="Isochorismatase-like hydrolases"/>
    <property type="match status" value="1"/>
</dbReference>
<dbReference type="Gene3D" id="3.40.50.850">
    <property type="entry name" value="Isochorismatase-like"/>
    <property type="match status" value="1"/>
</dbReference>
<dbReference type="EMBL" id="FNAQ01000001">
    <property type="protein sequence ID" value="SDD73323.1"/>
    <property type="molecule type" value="Genomic_DNA"/>
</dbReference>
<name>A0A1G6X620_9BACT</name>
<accession>A0A1G6X620</accession>
<dbReference type="PANTHER" id="PTHR14119:SF3">
    <property type="entry name" value="ISOCHORISMATASE DOMAIN-CONTAINING PROTEIN 2"/>
    <property type="match status" value="1"/>
</dbReference>
<reference evidence="3" key="1">
    <citation type="submission" date="2016-10" db="EMBL/GenBank/DDBJ databases">
        <authorList>
            <person name="Varghese N."/>
            <person name="Submissions S."/>
        </authorList>
    </citation>
    <scope>NUCLEOTIDE SEQUENCE [LARGE SCALE GENOMIC DNA]</scope>
    <source>
        <strain evidence="3">DSM 8987</strain>
    </source>
</reference>
<proteinExistence type="predicted"/>
<evidence type="ECO:0000259" key="1">
    <source>
        <dbReference type="Pfam" id="PF00857"/>
    </source>
</evidence>
<dbReference type="InterPro" id="IPR036380">
    <property type="entry name" value="Isochorismatase-like_sf"/>
</dbReference>
<dbReference type="AlphaFoldDB" id="A0A1G6X620"/>
<gene>
    <name evidence="2" type="ORF">SAMN05661003_101141</name>
</gene>
<dbReference type="PANTHER" id="PTHR14119">
    <property type="entry name" value="HYDROLASE"/>
    <property type="match status" value="1"/>
</dbReference>
<dbReference type="InterPro" id="IPR050993">
    <property type="entry name" value="Isochorismatase_domain"/>
</dbReference>
<protein>
    <submittedName>
        <fullName evidence="2">Nicotinamidase-related amidase</fullName>
    </submittedName>
</protein>
<evidence type="ECO:0000313" key="3">
    <source>
        <dbReference type="Proteomes" id="UP000243205"/>
    </source>
</evidence>
<organism evidence="2 3">
    <name type="scientific">Desulfuromonas thiophila</name>
    <dbReference type="NCBI Taxonomy" id="57664"/>
    <lineage>
        <taxon>Bacteria</taxon>
        <taxon>Pseudomonadati</taxon>
        <taxon>Thermodesulfobacteriota</taxon>
        <taxon>Desulfuromonadia</taxon>
        <taxon>Desulfuromonadales</taxon>
        <taxon>Desulfuromonadaceae</taxon>
        <taxon>Desulfuromonas</taxon>
    </lineage>
</organism>
<evidence type="ECO:0000313" key="2">
    <source>
        <dbReference type="EMBL" id="SDD73323.1"/>
    </source>
</evidence>
<keyword evidence="3" id="KW-1185">Reference proteome</keyword>
<dbReference type="OrthoDB" id="9796958at2"/>
<dbReference type="STRING" id="57664.SAMN05661003_101141"/>
<dbReference type="Proteomes" id="UP000243205">
    <property type="component" value="Unassembled WGS sequence"/>
</dbReference>
<dbReference type="Pfam" id="PF00857">
    <property type="entry name" value="Isochorismatase"/>
    <property type="match status" value="1"/>
</dbReference>